<keyword evidence="4 5" id="KW-0408">Iron</keyword>
<feature type="region of interest" description="Disordered" evidence="6">
    <location>
        <begin position="247"/>
        <end position="272"/>
    </location>
</feature>
<dbReference type="SUPFAM" id="SSF50952">
    <property type="entry name" value="Soluble quinoprotein glucose dehydrogenase"/>
    <property type="match status" value="1"/>
</dbReference>
<evidence type="ECO:0000313" key="9">
    <source>
        <dbReference type="EMBL" id="GAA4463824.1"/>
    </source>
</evidence>
<dbReference type="SUPFAM" id="SSF49785">
    <property type="entry name" value="Galactose-binding domain-like"/>
    <property type="match status" value="1"/>
</dbReference>
<evidence type="ECO:0000256" key="6">
    <source>
        <dbReference type="SAM" id="MobiDB-lite"/>
    </source>
</evidence>
<evidence type="ECO:0000259" key="8">
    <source>
        <dbReference type="PROSITE" id="PS51007"/>
    </source>
</evidence>
<accession>A0ABP8NA90</accession>
<protein>
    <submittedName>
        <fullName evidence="9">DUF1080 domain-containing protein</fullName>
    </submittedName>
</protein>
<dbReference type="PANTHER" id="PTHR33546:SF1">
    <property type="entry name" value="LARGE, MULTIFUNCTIONAL SECRETED PROTEIN"/>
    <property type="match status" value="1"/>
</dbReference>
<dbReference type="PROSITE" id="PS51007">
    <property type="entry name" value="CYTC"/>
    <property type="match status" value="1"/>
</dbReference>
<dbReference type="Gene3D" id="2.60.120.260">
    <property type="entry name" value="Galactose-binding domain-like"/>
    <property type="match status" value="1"/>
</dbReference>
<dbReference type="PROSITE" id="PS51257">
    <property type="entry name" value="PROKAR_LIPOPROTEIN"/>
    <property type="match status" value="1"/>
</dbReference>
<dbReference type="Gene3D" id="2.60.120.560">
    <property type="entry name" value="Exo-inulinase, domain 1"/>
    <property type="match status" value="1"/>
</dbReference>
<evidence type="ECO:0000256" key="3">
    <source>
        <dbReference type="ARBA" id="ARBA00022723"/>
    </source>
</evidence>
<dbReference type="InterPro" id="IPR010496">
    <property type="entry name" value="AL/BT2_dom"/>
</dbReference>
<evidence type="ECO:0000256" key="2">
    <source>
        <dbReference type="ARBA" id="ARBA00022617"/>
    </source>
</evidence>
<dbReference type="InterPro" id="IPR009056">
    <property type="entry name" value="Cyt_c-like_dom"/>
</dbReference>
<dbReference type="InterPro" id="IPR036909">
    <property type="entry name" value="Cyt_c-like_dom_sf"/>
</dbReference>
<dbReference type="Proteomes" id="UP001500840">
    <property type="component" value="Unassembled WGS sequence"/>
</dbReference>
<feature type="chain" id="PRO_5046967125" evidence="7">
    <location>
        <begin position="23"/>
        <end position="1261"/>
    </location>
</feature>
<reference evidence="10" key="1">
    <citation type="journal article" date="2019" name="Int. J. Syst. Evol. Microbiol.">
        <title>The Global Catalogue of Microorganisms (GCM) 10K type strain sequencing project: providing services to taxonomists for standard genome sequencing and annotation.</title>
        <authorList>
            <consortium name="The Broad Institute Genomics Platform"/>
            <consortium name="The Broad Institute Genome Sequencing Center for Infectious Disease"/>
            <person name="Wu L."/>
            <person name="Ma J."/>
        </authorList>
    </citation>
    <scope>NUCLEOTIDE SEQUENCE [LARGE SCALE GENOMIC DNA]</scope>
    <source>
        <strain evidence="10">JCM 17759</strain>
    </source>
</reference>
<comment type="similarity">
    <text evidence="1">Belongs to the glycosyl hydrolase 2 family.</text>
</comment>
<dbReference type="InterPro" id="IPR006104">
    <property type="entry name" value="Glyco_hydro_2_N"/>
</dbReference>
<proteinExistence type="inferred from homology"/>
<keyword evidence="7" id="KW-0732">Signal</keyword>
<feature type="domain" description="Cytochrome c" evidence="8">
    <location>
        <begin position="1116"/>
        <end position="1252"/>
    </location>
</feature>
<evidence type="ECO:0000256" key="5">
    <source>
        <dbReference type="PROSITE-ProRule" id="PRU00433"/>
    </source>
</evidence>
<name>A0ABP8NA90_9BACT</name>
<keyword evidence="10" id="KW-1185">Reference proteome</keyword>
<dbReference type="InterPro" id="IPR008979">
    <property type="entry name" value="Galactose-bd-like_sf"/>
</dbReference>
<dbReference type="RefSeq" id="WP_345326418.1">
    <property type="nucleotide sequence ID" value="NZ_BAABGA010000066.1"/>
</dbReference>
<dbReference type="Gene3D" id="1.10.760.10">
    <property type="entry name" value="Cytochrome c-like domain"/>
    <property type="match status" value="1"/>
</dbReference>
<dbReference type="EMBL" id="BAABGA010000066">
    <property type="protein sequence ID" value="GAA4463824.1"/>
    <property type="molecule type" value="Genomic_DNA"/>
</dbReference>
<dbReference type="Pfam" id="PF02837">
    <property type="entry name" value="Glyco_hydro_2_N"/>
    <property type="match status" value="1"/>
</dbReference>
<dbReference type="SUPFAM" id="SSF46626">
    <property type="entry name" value="Cytochrome c"/>
    <property type="match status" value="1"/>
</dbReference>
<dbReference type="InterPro" id="IPR011042">
    <property type="entry name" value="6-blade_b-propeller_TolB-like"/>
</dbReference>
<keyword evidence="3 5" id="KW-0479">Metal-binding</keyword>
<evidence type="ECO:0000313" key="10">
    <source>
        <dbReference type="Proteomes" id="UP001500840"/>
    </source>
</evidence>
<dbReference type="Pfam" id="PF06439">
    <property type="entry name" value="3keto-disac_hyd"/>
    <property type="match status" value="1"/>
</dbReference>
<evidence type="ECO:0000256" key="7">
    <source>
        <dbReference type="SAM" id="SignalP"/>
    </source>
</evidence>
<evidence type="ECO:0000256" key="4">
    <source>
        <dbReference type="ARBA" id="ARBA00023004"/>
    </source>
</evidence>
<keyword evidence="2 5" id="KW-0349">Heme</keyword>
<feature type="signal peptide" evidence="7">
    <location>
        <begin position="1"/>
        <end position="22"/>
    </location>
</feature>
<dbReference type="Pfam" id="PF00034">
    <property type="entry name" value="Cytochrom_C"/>
    <property type="match status" value="1"/>
</dbReference>
<evidence type="ECO:0000256" key="1">
    <source>
        <dbReference type="ARBA" id="ARBA00007401"/>
    </source>
</evidence>
<sequence length="1261" mass="137669">MLLRSVFPSLLSLFLAVTACLADNPSEKNASDTEKFQILFNGNDLSGWKGVDGFWSVSQGAIVGQTTADNPTKGNTFLVWQGGEVADFEFRCKVRFEGNNSGVQYRSDIVDSAGFVLAGYQADLHPSPNYFGMMYGEKFAGRGIIATRGQKIHIQADGEKKVLAKLPATEQLTDTQWNDLRIVAVGNRMIHQVNGVTTVDVTDDHPKAMRKGVLGLQLHAGPAMKVEFRNLLLRNLDAESGQQLVRKLSESAAAPSKEDAAADPQSPDAKKKWLTSAPEAQWIWNKQPTKNQKLFFQKSFSLAAAAKSARLYTTCDNHVKVWINGQLVGKSDAWQEPVEADVAKYLKVGENLIAIEGQNDEGTAALVLKMTAELANDTKTTIISDKSWKIADSVNEGWQTGAANAAAWTSGTLHVAGKLGVGPWNVPNYGNAAGGNNDPLNPRHIITQPGFVIERLYEVPKSEGSWVCLTTDANGGFFASDQGDKGLFHITFVDGKTKVEPIVVKDPENGQVLSGAQGLLWAFDSLWVHRNGGHLYRVTDSDQDGKLDTAERYPSRTGGGEHGNHALILTEDGKGIYMVGGNHAPMGDVVSKRVQSWDEDFLLPRMWDARGHARGLLAPGGWVTRLDPETKEQELICIGFRNEYDVALNRFGDMFTFDADMEWDMGMPWYRPTRICQVVSGGDYGWRSGSGKWRPYFEDSLPPVVDIGPGSPTGVASGIGAAFPTKYQEALYALDWTFGTIYAIHMTPNGAGYTGESEPFVYGTPLPVTDAVVGSDGHFYFTVGGRGAASAFFRVRYVGDQSTAAPETNASDAAAKARQTRRMLEAFHGRVDAKAVETAWPYLASEDRFIRNAARVAIESQPVSQWADRALSESDLQSKITSAVALARLGDSSHQGPLLNSLLAMEPAELSEMQLLGLLRAYELAFIRLGKPSEEQRKQVIAELDGLLPNESSDVNRELVTILVYLRSPTVISKAMKLISEGSEPVIPDWEELASRNRGYGASIDRMRENPPPSQEIALAFELRNLATGWTLDQRRAYFEFLNRAAKGSGGASYPGFLENMRTEALQTCSNEEREALQGITGEDFNPVPDFEISPPKGPGKKWKLDEALAATGGKPDFERGRSLFFAAECGKCHRLAGLGGGVGPDLTSIPNKFDQRYVVEAIVHPSKDISDQYGSTNVLVDSGQVVTGIVVDKGDKIEVYPVKATDKPVVVSKDEIEAMEPSTVSQMPEGLLDALSKEEIRDLIAYLMAAGNPEDRRYQK</sequence>
<dbReference type="InterPro" id="IPR013427">
    <property type="entry name" value="Haem-bd_dom_put"/>
</dbReference>
<dbReference type="PANTHER" id="PTHR33546">
    <property type="entry name" value="LARGE, MULTIFUNCTIONAL SECRETED PROTEIN-RELATED"/>
    <property type="match status" value="1"/>
</dbReference>
<dbReference type="InterPro" id="IPR011041">
    <property type="entry name" value="Quinoprot_gluc/sorb_DH_b-prop"/>
</dbReference>
<dbReference type="NCBIfam" id="TIGR02603">
    <property type="entry name" value="CxxCH_TIGR02603"/>
    <property type="match status" value="1"/>
</dbReference>
<dbReference type="Gene3D" id="2.120.10.30">
    <property type="entry name" value="TolB, C-terminal domain"/>
    <property type="match status" value="1"/>
</dbReference>
<organism evidence="9 10">
    <name type="scientific">Novipirellula rosea</name>
    <dbReference type="NCBI Taxonomy" id="1031540"/>
    <lineage>
        <taxon>Bacteria</taxon>
        <taxon>Pseudomonadati</taxon>
        <taxon>Planctomycetota</taxon>
        <taxon>Planctomycetia</taxon>
        <taxon>Pirellulales</taxon>
        <taxon>Pirellulaceae</taxon>
        <taxon>Novipirellula</taxon>
    </lineage>
</organism>
<comment type="caution">
    <text evidence="9">The sequence shown here is derived from an EMBL/GenBank/DDBJ whole genome shotgun (WGS) entry which is preliminary data.</text>
</comment>
<gene>
    <name evidence="9" type="ORF">GCM10023156_49450</name>
</gene>